<dbReference type="Gene3D" id="3.60.40.10">
    <property type="entry name" value="PPM-type phosphatase domain"/>
    <property type="match status" value="1"/>
</dbReference>
<feature type="region of interest" description="Disordered" evidence="12">
    <location>
        <begin position="439"/>
        <end position="462"/>
    </location>
</feature>
<keyword evidence="6" id="KW-0464">Manganese</keyword>
<dbReference type="Pfam" id="PF13672">
    <property type="entry name" value="PP2C_2"/>
    <property type="match status" value="1"/>
</dbReference>
<evidence type="ECO:0000313" key="16">
    <source>
        <dbReference type="Proteomes" id="UP000060016"/>
    </source>
</evidence>
<dbReference type="KEGG" id="crie:AK829_09710"/>
<organism evidence="15 16">
    <name type="scientific">Corynebacterium riegelii</name>
    <dbReference type="NCBI Taxonomy" id="156976"/>
    <lineage>
        <taxon>Bacteria</taxon>
        <taxon>Bacillati</taxon>
        <taxon>Actinomycetota</taxon>
        <taxon>Actinomycetes</taxon>
        <taxon>Mycobacteriales</taxon>
        <taxon>Corynebacteriaceae</taxon>
        <taxon>Corynebacterium</taxon>
    </lineage>
</organism>
<dbReference type="InterPro" id="IPR015655">
    <property type="entry name" value="PP2C"/>
</dbReference>
<gene>
    <name evidence="15" type="ORF">AK829_09710</name>
</gene>
<keyword evidence="4" id="KW-0378">Hydrolase</keyword>
<keyword evidence="16" id="KW-1185">Reference proteome</keyword>
<dbReference type="PATRIC" id="fig|156976.3.peg.1952"/>
<evidence type="ECO:0000256" key="13">
    <source>
        <dbReference type="SAM" id="Phobius"/>
    </source>
</evidence>
<reference evidence="15 16" key="1">
    <citation type="submission" date="2015-08" db="EMBL/GenBank/DDBJ databases">
        <authorList>
            <person name="Babu N.S."/>
            <person name="Beckwith C.J."/>
            <person name="Beseler K.G."/>
            <person name="Brison A."/>
            <person name="Carone J.V."/>
            <person name="Caskin T.P."/>
            <person name="Diamond M."/>
            <person name="Durham M.E."/>
            <person name="Foxe J.M."/>
            <person name="Go M."/>
            <person name="Henderson B.A."/>
            <person name="Jones I.B."/>
            <person name="McGettigan J.A."/>
            <person name="Micheletti S.J."/>
            <person name="Nasrallah M.E."/>
            <person name="Ortiz D."/>
            <person name="Piller C.R."/>
            <person name="Privatt S.R."/>
            <person name="Schneider S.L."/>
            <person name="Sharp S."/>
            <person name="Smith T.C."/>
            <person name="Stanton J.D."/>
            <person name="Ullery H.E."/>
            <person name="Wilson R.J."/>
            <person name="Serrano M.G."/>
            <person name="Buck G."/>
            <person name="Lee V."/>
            <person name="Wang Y."/>
            <person name="Carvalho R."/>
            <person name="Voegtly L."/>
            <person name="Shi R."/>
            <person name="Duckworth R."/>
            <person name="Johnson A."/>
            <person name="Loviza R."/>
            <person name="Walstead R."/>
            <person name="Shah Z."/>
            <person name="Kiflezghi M."/>
            <person name="Wade K."/>
            <person name="Ball S.L."/>
            <person name="Bradley K.W."/>
            <person name="Asai D.J."/>
            <person name="Bowman C.A."/>
            <person name="Russell D.A."/>
            <person name="Pope W.H."/>
            <person name="Jacobs-Sera D."/>
            <person name="Hendrix R.W."/>
            <person name="Hatfull G.F."/>
        </authorList>
    </citation>
    <scope>NUCLEOTIDE SEQUENCE [LARGE SCALE GENOMIC DNA]</scope>
    <source>
        <strain evidence="15 16">PUDD_83A45</strain>
    </source>
</reference>
<evidence type="ECO:0000256" key="5">
    <source>
        <dbReference type="ARBA" id="ARBA00022912"/>
    </source>
</evidence>
<dbReference type="SMART" id="SM00332">
    <property type="entry name" value="PP2Cc"/>
    <property type="match status" value="1"/>
</dbReference>
<dbReference type="SUPFAM" id="SSF81606">
    <property type="entry name" value="PP2C-like"/>
    <property type="match status" value="1"/>
</dbReference>
<dbReference type="PROSITE" id="PS51746">
    <property type="entry name" value="PPM_2"/>
    <property type="match status" value="1"/>
</dbReference>
<keyword evidence="13" id="KW-0812">Transmembrane</keyword>
<dbReference type="EC" id="3.1.3.16" evidence="2"/>
<evidence type="ECO:0000256" key="6">
    <source>
        <dbReference type="ARBA" id="ARBA00023211"/>
    </source>
</evidence>
<dbReference type="InterPro" id="IPR036457">
    <property type="entry name" value="PPM-type-like_dom_sf"/>
</dbReference>
<dbReference type="InterPro" id="IPR001932">
    <property type="entry name" value="PPM-type_phosphatase-like_dom"/>
</dbReference>
<comment type="cofactor">
    <cofactor evidence="1">
        <name>Mn(2+)</name>
        <dbReference type="ChEBI" id="CHEBI:29035"/>
    </cofactor>
</comment>
<feature type="region of interest" description="Disordered" evidence="12">
    <location>
        <begin position="383"/>
        <end position="412"/>
    </location>
</feature>
<evidence type="ECO:0000256" key="2">
    <source>
        <dbReference type="ARBA" id="ARBA00013081"/>
    </source>
</evidence>
<proteinExistence type="predicted"/>
<name>A0A0K1RDV7_9CORY</name>
<keyword evidence="5" id="KW-0904">Protein phosphatase</keyword>
<evidence type="ECO:0000256" key="12">
    <source>
        <dbReference type="SAM" id="MobiDB-lite"/>
    </source>
</evidence>
<evidence type="ECO:0000256" key="1">
    <source>
        <dbReference type="ARBA" id="ARBA00001936"/>
    </source>
</evidence>
<feature type="region of interest" description="Disordered" evidence="12">
    <location>
        <begin position="291"/>
        <end position="316"/>
    </location>
</feature>
<evidence type="ECO:0000256" key="8">
    <source>
        <dbReference type="ARBA" id="ARBA00048336"/>
    </source>
</evidence>
<keyword evidence="13" id="KW-0472">Membrane</keyword>
<evidence type="ECO:0000256" key="7">
    <source>
        <dbReference type="ARBA" id="ARBA00047761"/>
    </source>
</evidence>
<dbReference type="STRING" id="156976.AK829_09710"/>
<dbReference type="AlphaFoldDB" id="A0A0K1RDV7"/>
<keyword evidence="13" id="KW-1133">Transmembrane helix</keyword>
<evidence type="ECO:0000256" key="4">
    <source>
        <dbReference type="ARBA" id="ARBA00022801"/>
    </source>
</evidence>
<dbReference type="GO" id="GO:0004722">
    <property type="term" value="F:protein serine/threonine phosphatase activity"/>
    <property type="evidence" value="ECO:0007669"/>
    <property type="project" value="UniProtKB-EC"/>
</dbReference>
<accession>A0A0K1RDV7</accession>
<feature type="transmembrane region" description="Helical" evidence="13">
    <location>
        <begin position="320"/>
        <end position="341"/>
    </location>
</feature>
<evidence type="ECO:0000313" key="15">
    <source>
        <dbReference type="EMBL" id="AKV59366.1"/>
    </source>
</evidence>
<evidence type="ECO:0000256" key="9">
    <source>
        <dbReference type="ARBA" id="ARBA00071184"/>
    </source>
</evidence>
<comment type="catalytic activity">
    <reaction evidence="8">
        <text>O-phospho-L-threonyl-[protein] + H2O = L-threonyl-[protein] + phosphate</text>
        <dbReference type="Rhea" id="RHEA:47004"/>
        <dbReference type="Rhea" id="RHEA-COMP:11060"/>
        <dbReference type="Rhea" id="RHEA-COMP:11605"/>
        <dbReference type="ChEBI" id="CHEBI:15377"/>
        <dbReference type="ChEBI" id="CHEBI:30013"/>
        <dbReference type="ChEBI" id="CHEBI:43474"/>
        <dbReference type="ChEBI" id="CHEBI:61977"/>
        <dbReference type="EC" id="3.1.3.16"/>
    </reaction>
</comment>
<dbReference type="Proteomes" id="UP000060016">
    <property type="component" value="Chromosome"/>
</dbReference>
<dbReference type="PANTHER" id="PTHR47992">
    <property type="entry name" value="PROTEIN PHOSPHATASE"/>
    <property type="match status" value="1"/>
</dbReference>
<dbReference type="RefSeq" id="WP_052205653.1">
    <property type="nucleotide sequence ID" value="NZ_CP012342.1"/>
</dbReference>
<dbReference type="GO" id="GO:0046872">
    <property type="term" value="F:metal ion binding"/>
    <property type="evidence" value="ECO:0007669"/>
    <property type="project" value="UniProtKB-KW"/>
</dbReference>
<dbReference type="SMART" id="SM00331">
    <property type="entry name" value="PP2C_SIG"/>
    <property type="match status" value="1"/>
</dbReference>
<protein>
    <recommendedName>
        <fullName evidence="9">Serine/threonine protein phosphatase PstP</fullName>
        <ecNumber evidence="2">3.1.3.16</ecNumber>
    </recommendedName>
    <alternativeName>
        <fullName evidence="11">Mycobacterial Ser/Thr phosphatase</fullName>
    </alternativeName>
    <alternativeName>
        <fullName evidence="10">PP2C-family Ser/Thr phosphatase</fullName>
    </alternativeName>
</protein>
<dbReference type="EMBL" id="CP012342">
    <property type="protein sequence ID" value="AKV59366.1"/>
    <property type="molecule type" value="Genomic_DNA"/>
</dbReference>
<feature type="domain" description="PPM-type phosphatase" evidence="14">
    <location>
        <begin position="14"/>
        <end position="243"/>
    </location>
</feature>
<evidence type="ECO:0000256" key="11">
    <source>
        <dbReference type="ARBA" id="ARBA00079123"/>
    </source>
</evidence>
<evidence type="ECO:0000256" key="10">
    <source>
        <dbReference type="ARBA" id="ARBA00077741"/>
    </source>
</evidence>
<dbReference type="FunFam" id="3.60.40.10:FF:000002">
    <property type="entry name" value="Serine/threonine phosphatase stp"/>
    <property type="match status" value="1"/>
</dbReference>
<dbReference type="CDD" id="cd00143">
    <property type="entry name" value="PP2Cc"/>
    <property type="match status" value="1"/>
</dbReference>
<keyword evidence="3" id="KW-0479">Metal-binding</keyword>
<evidence type="ECO:0000259" key="14">
    <source>
        <dbReference type="PROSITE" id="PS51746"/>
    </source>
</evidence>
<feature type="compositionally biased region" description="Polar residues" evidence="12">
    <location>
        <begin position="390"/>
        <end position="409"/>
    </location>
</feature>
<sequence>MSSAKGSSKNLRLDFVASSDRGLVRGNNEDSAYAGPNLLALADGMGGHAAGEVASQMMIEHLEHLDKDPADADMLALLGAAADDANAAIAASVREHSEQEGMGTTLTAVMFNGEQLGLIHVGDSRGYLLRDGTLKQLTVDDTFVQSLVDEGKLAPEDVSSHPQKSLILKAYTGRDVTPHLEMVDVQAGDRLLLCSDGLSDPVTAETIGVALGQGTVQNAADRLIELALRSGGPDNVTVVVAEVVSETVGGGAGASISNEAPVKAGALAPSFESTHPDSSAGRAAALLRKSETIEPDHNRAKLQPADAAGDDAEGPQRSTWPWVIGALLLALILAFSATMWMRNKTPETYNLTTDEQGVFVIETGRGEPVQQVCLDSKNTMRTQPYEEGAKSTSDCHLFSQSDLPESQQDAAERLPSGTYDEVLGMLGRLADEALPVCVDGDKTDKTETDKPDAEQPKCREVK</sequence>
<comment type="catalytic activity">
    <reaction evidence="7">
        <text>O-phospho-L-seryl-[protein] + H2O = L-seryl-[protein] + phosphate</text>
        <dbReference type="Rhea" id="RHEA:20629"/>
        <dbReference type="Rhea" id="RHEA-COMP:9863"/>
        <dbReference type="Rhea" id="RHEA-COMP:11604"/>
        <dbReference type="ChEBI" id="CHEBI:15377"/>
        <dbReference type="ChEBI" id="CHEBI:29999"/>
        <dbReference type="ChEBI" id="CHEBI:43474"/>
        <dbReference type="ChEBI" id="CHEBI:83421"/>
        <dbReference type="EC" id="3.1.3.16"/>
    </reaction>
</comment>
<evidence type="ECO:0000256" key="3">
    <source>
        <dbReference type="ARBA" id="ARBA00022723"/>
    </source>
</evidence>